<dbReference type="AlphaFoldDB" id="A0A7W2FAN8"/>
<feature type="DNA-binding region" description="H-T-H motif" evidence="5">
    <location>
        <begin position="34"/>
        <end position="53"/>
    </location>
</feature>
<dbReference type="RefSeq" id="WP_182154037.1">
    <property type="nucleotide sequence ID" value="NZ_JACEZU010000006.1"/>
</dbReference>
<evidence type="ECO:0000256" key="3">
    <source>
        <dbReference type="ARBA" id="ARBA00023125"/>
    </source>
</evidence>
<dbReference type="PANTHER" id="PTHR30055">
    <property type="entry name" value="HTH-TYPE TRANSCRIPTIONAL REGULATOR RUTR"/>
    <property type="match status" value="1"/>
</dbReference>
<dbReference type="EMBL" id="JACEZU010000006">
    <property type="protein sequence ID" value="MBA5688206.1"/>
    <property type="molecule type" value="Genomic_DNA"/>
</dbReference>
<comment type="caution">
    <text evidence="7">The sequence shown here is derived from an EMBL/GenBank/DDBJ whole genome shotgun (WGS) entry which is preliminary data.</text>
</comment>
<evidence type="ECO:0000256" key="5">
    <source>
        <dbReference type="PROSITE-ProRule" id="PRU00335"/>
    </source>
</evidence>
<protein>
    <submittedName>
        <fullName evidence="7">TetR/AcrR family transcriptional regulator</fullName>
    </submittedName>
</protein>
<dbReference type="GO" id="GO:0000976">
    <property type="term" value="F:transcription cis-regulatory region binding"/>
    <property type="evidence" value="ECO:0007669"/>
    <property type="project" value="TreeGrafter"/>
</dbReference>
<sequence length="216" mass="23739">MTTPDTTAIPLDRKSAILAAALAVFAEKGIEAATIDDIRQRSLASVGSIYHHFGTKENIAAALFAQGLDDYWNRLLAGVREAGDARAAIHILLATHLEWIVARPELARFLFARRQAVSPAHEQAIRQLTGDHFKTMLALLKPWFQQGMLRRLAPELYAPLLLGPAQELARNWLGGRLRDDPRAAIEELSAAAWRSLATDAALAATLSRPDHQEPSK</sequence>
<dbReference type="PROSITE" id="PS50977">
    <property type="entry name" value="HTH_TETR_2"/>
    <property type="match status" value="1"/>
</dbReference>
<dbReference type="InterPro" id="IPR001647">
    <property type="entry name" value="HTH_TetR"/>
</dbReference>
<dbReference type="PROSITE" id="PS01081">
    <property type="entry name" value="HTH_TETR_1"/>
    <property type="match status" value="1"/>
</dbReference>
<dbReference type="InterPro" id="IPR036271">
    <property type="entry name" value="Tet_transcr_reg_TetR-rel_C_sf"/>
</dbReference>
<evidence type="ECO:0000256" key="1">
    <source>
        <dbReference type="ARBA" id="ARBA00022491"/>
    </source>
</evidence>
<feature type="domain" description="HTH tetR-type" evidence="6">
    <location>
        <begin position="11"/>
        <end position="71"/>
    </location>
</feature>
<organism evidence="7 8">
    <name type="scientific">Rugamonas apoptosis</name>
    <dbReference type="NCBI Taxonomy" id="2758570"/>
    <lineage>
        <taxon>Bacteria</taxon>
        <taxon>Pseudomonadati</taxon>
        <taxon>Pseudomonadota</taxon>
        <taxon>Betaproteobacteria</taxon>
        <taxon>Burkholderiales</taxon>
        <taxon>Oxalobacteraceae</taxon>
        <taxon>Telluria group</taxon>
        <taxon>Rugamonas</taxon>
    </lineage>
</organism>
<evidence type="ECO:0000256" key="4">
    <source>
        <dbReference type="ARBA" id="ARBA00023163"/>
    </source>
</evidence>
<keyword evidence="3 5" id="KW-0238">DNA-binding</keyword>
<evidence type="ECO:0000313" key="7">
    <source>
        <dbReference type="EMBL" id="MBA5688206.1"/>
    </source>
</evidence>
<dbReference type="SUPFAM" id="SSF48498">
    <property type="entry name" value="Tetracyclin repressor-like, C-terminal domain"/>
    <property type="match status" value="1"/>
</dbReference>
<dbReference type="InterPro" id="IPR050109">
    <property type="entry name" value="HTH-type_TetR-like_transc_reg"/>
</dbReference>
<keyword evidence="8" id="KW-1185">Reference proteome</keyword>
<keyword evidence="2" id="KW-0805">Transcription regulation</keyword>
<evidence type="ECO:0000313" key="8">
    <source>
        <dbReference type="Proteomes" id="UP000573499"/>
    </source>
</evidence>
<evidence type="ECO:0000256" key="2">
    <source>
        <dbReference type="ARBA" id="ARBA00023015"/>
    </source>
</evidence>
<dbReference type="SUPFAM" id="SSF46689">
    <property type="entry name" value="Homeodomain-like"/>
    <property type="match status" value="1"/>
</dbReference>
<reference evidence="7 8" key="1">
    <citation type="submission" date="2020-07" db="EMBL/GenBank/DDBJ databases">
        <title>Novel species isolated from subtropical streams in China.</title>
        <authorList>
            <person name="Lu H."/>
        </authorList>
    </citation>
    <scope>NUCLEOTIDE SEQUENCE [LARGE SCALE GENOMIC DNA]</scope>
    <source>
        <strain evidence="7 8">LX47W</strain>
    </source>
</reference>
<dbReference type="PRINTS" id="PR00455">
    <property type="entry name" value="HTHTETR"/>
</dbReference>
<proteinExistence type="predicted"/>
<keyword evidence="4" id="KW-0804">Transcription</keyword>
<dbReference type="GO" id="GO:0003700">
    <property type="term" value="F:DNA-binding transcription factor activity"/>
    <property type="evidence" value="ECO:0007669"/>
    <property type="project" value="TreeGrafter"/>
</dbReference>
<dbReference type="Proteomes" id="UP000573499">
    <property type="component" value="Unassembled WGS sequence"/>
</dbReference>
<dbReference type="InterPro" id="IPR009057">
    <property type="entry name" value="Homeodomain-like_sf"/>
</dbReference>
<accession>A0A7W2FAN8</accession>
<dbReference type="InterPro" id="IPR023772">
    <property type="entry name" value="DNA-bd_HTH_TetR-type_CS"/>
</dbReference>
<gene>
    <name evidence="7" type="ORF">H3H39_14250</name>
</gene>
<keyword evidence="1" id="KW-0678">Repressor</keyword>
<dbReference type="PANTHER" id="PTHR30055:SF187">
    <property type="entry name" value="TRANSCRIPTIONAL REGULATORY PROTEIN"/>
    <property type="match status" value="1"/>
</dbReference>
<evidence type="ECO:0000259" key="6">
    <source>
        <dbReference type="PROSITE" id="PS50977"/>
    </source>
</evidence>
<name>A0A7W2FAN8_9BURK</name>
<dbReference type="Pfam" id="PF00440">
    <property type="entry name" value="TetR_N"/>
    <property type="match status" value="1"/>
</dbReference>
<dbReference type="Gene3D" id="1.10.357.10">
    <property type="entry name" value="Tetracycline Repressor, domain 2"/>
    <property type="match status" value="1"/>
</dbReference>